<protein>
    <submittedName>
        <fullName evidence="1">Uncharacterized protein</fullName>
    </submittedName>
</protein>
<dbReference type="Proteomes" id="UP000256845">
    <property type="component" value="Unassembled WGS sequence"/>
</dbReference>
<dbReference type="EMBL" id="QRDW01000008">
    <property type="protein sequence ID" value="RED48014.1"/>
    <property type="molecule type" value="Genomic_DNA"/>
</dbReference>
<gene>
    <name evidence="1" type="ORF">DFP90_10831</name>
</gene>
<evidence type="ECO:0000313" key="1">
    <source>
        <dbReference type="EMBL" id="RED48014.1"/>
    </source>
</evidence>
<organism evidence="1 2">
    <name type="scientific">Aestuariispira insulae</name>
    <dbReference type="NCBI Taxonomy" id="1461337"/>
    <lineage>
        <taxon>Bacteria</taxon>
        <taxon>Pseudomonadati</taxon>
        <taxon>Pseudomonadota</taxon>
        <taxon>Alphaproteobacteria</taxon>
        <taxon>Rhodospirillales</taxon>
        <taxon>Kiloniellaceae</taxon>
        <taxon>Aestuariispira</taxon>
    </lineage>
</organism>
<comment type="caution">
    <text evidence="1">The sequence shown here is derived from an EMBL/GenBank/DDBJ whole genome shotgun (WGS) entry which is preliminary data.</text>
</comment>
<sequence length="151" mass="16493">MKLVNLFTNIIGGAEGYKAQLPPPPGVPANPLEPFPAPAHEDADIITMSQEAAFILAAKEFDPTKMSPSQNQRLADLLFDADAISYHDYDILMSAPKSRSNQSRNLPRNYLADWQMQLAGSMGSNNFTAVNNATRALTLLGRVSTLREDMA</sequence>
<keyword evidence="2" id="KW-1185">Reference proteome</keyword>
<dbReference type="AlphaFoldDB" id="A0A3D9HEW2"/>
<proteinExistence type="predicted"/>
<accession>A0A3D9HEW2</accession>
<name>A0A3D9HEW2_9PROT</name>
<dbReference type="RefSeq" id="WP_115937648.1">
    <property type="nucleotide sequence ID" value="NZ_QRDW01000008.1"/>
</dbReference>
<reference evidence="1 2" key="1">
    <citation type="submission" date="2018-07" db="EMBL/GenBank/DDBJ databases">
        <title>Genomic Encyclopedia of Type Strains, Phase III (KMG-III): the genomes of soil and plant-associated and newly described type strains.</title>
        <authorList>
            <person name="Whitman W."/>
        </authorList>
    </citation>
    <scope>NUCLEOTIDE SEQUENCE [LARGE SCALE GENOMIC DNA]</scope>
    <source>
        <strain evidence="1 2">CECT 8488</strain>
    </source>
</reference>
<evidence type="ECO:0000313" key="2">
    <source>
        <dbReference type="Proteomes" id="UP000256845"/>
    </source>
</evidence>